<dbReference type="OrthoDB" id="94039at2759"/>
<dbReference type="SUPFAM" id="SSF53474">
    <property type="entry name" value="alpha/beta-Hydrolases"/>
    <property type="match status" value="1"/>
</dbReference>
<dbReference type="InterPro" id="IPR000073">
    <property type="entry name" value="AB_hydrolase_1"/>
</dbReference>
<evidence type="ECO:0000313" key="3">
    <source>
        <dbReference type="Proteomes" id="UP000310158"/>
    </source>
</evidence>
<reference evidence="2 3" key="1">
    <citation type="submission" date="2019-02" db="EMBL/GenBank/DDBJ databases">
        <title>Genome sequencing of the rare red list fungi Bondarzewia mesenterica.</title>
        <authorList>
            <person name="Buettner E."/>
            <person name="Kellner H."/>
        </authorList>
    </citation>
    <scope>NUCLEOTIDE SEQUENCE [LARGE SCALE GENOMIC DNA]</scope>
    <source>
        <strain evidence="2 3">DSM 108281</strain>
    </source>
</reference>
<name>A0A4S4LTR8_9AGAM</name>
<protein>
    <recommendedName>
        <fullName evidence="1">AB hydrolase-1 domain-containing protein</fullName>
    </recommendedName>
</protein>
<accession>A0A4S4LTR8</accession>
<dbReference type="Proteomes" id="UP000310158">
    <property type="component" value="Unassembled WGS sequence"/>
</dbReference>
<organism evidence="2 3">
    <name type="scientific">Bondarzewia mesenterica</name>
    <dbReference type="NCBI Taxonomy" id="1095465"/>
    <lineage>
        <taxon>Eukaryota</taxon>
        <taxon>Fungi</taxon>
        <taxon>Dikarya</taxon>
        <taxon>Basidiomycota</taxon>
        <taxon>Agaricomycotina</taxon>
        <taxon>Agaricomycetes</taxon>
        <taxon>Russulales</taxon>
        <taxon>Bondarzewiaceae</taxon>
        <taxon>Bondarzewia</taxon>
    </lineage>
</organism>
<dbReference type="Gene3D" id="3.40.50.1820">
    <property type="entry name" value="alpha/beta hydrolase"/>
    <property type="match status" value="1"/>
</dbReference>
<dbReference type="AlphaFoldDB" id="A0A4S4LTR8"/>
<dbReference type="EMBL" id="SGPL01000337">
    <property type="protein sequence ID" value="THH13650.1"/>
    <property type="molecule type" value="Genomic_DNA"/>
</dbReference>
<dbReference type="Pfam" id="PF12697">
    <property type="entry name" value="Abhydrolase_6"/>
    <property type="match status" value="1"/>
</dbReference>
<keyword evidence="3" id="KW-1185">Reference proteome</keyword>
<gene>
    <name evidence="2" type="ORF">EW146_g6596</name>
</gene>
<evidence type="ECO:0000259" key="1">
    <source>
        <dbReference type="Pfam" id="PF12697"/>
    </source>
</evidence>
<sequence length="349" mass="38861">MPLSEQTLHPLTASSVQLSYCHDRPLRYIATRYVPICPTPSQEPDRVSCTLLFIGGISLSQETWLPVIKHLYHLTSQSTSPIRIHSAWAIERPNHGDAGVLNERELKEHYSVIFPSLQYAAAIRAFLASGTLSAHERANLIGIGHSGGGGSLIQAMEPAKHDLPLRTLILVESPHCDDAAWPYFTELYKAVKRANARRQTSWASKDDAMHWITTHAPWMAFHPDVLSIISETYFRADEEQPGRITTKTMVEQETASFLDDGTHLGALPYLRTIFHTLPTHLILGSIMDIWPPPMYKMLERNIEQSRPALASVTTLEGVGHYIPVQKPKELALEIIGILSGQAGPTSSRL</sequence>
<comment type="caution">
    <text evidence="2">The sequence shown here is derived from an EMBL/GenBank/DDBJ whole genome shotgun (WGS) entry which is preliminary data.</text>
</comment>
<dbReference type="InterPro" id="IPR029058">
    <property type="entry name" value="AB_hydrolase_fold"/>
</dbReference>
<evidence type="ECO:0000313" key="2">
    <source>
        <dbReference type="EMBL" id="THH13650.1"/>
    </source>
</evidence>
<proteinExistence type="predicted"/>
<feature type="domain" description="AB hydrolase-1" evidence="1">
    <location>
        <begin position="51"/>
        <end position="331"/>
    </location>
</feature>